<comment type="pathway">
    <text evidence="1">Amino-acid degradation; L-proline degradation into L-glutamate; L-glutamate from L-proline: step 2/2.</text>
</comment>
<evidence type="ECO:0000259" key="6">
    <source>
        <dbReference type="Pfam" id="PF00171"/>
    </source>
</evidence>
<dbReference type="InterPro" id="IPR050485">
    <property type="entry name" value="Proline_metab_enzyme"/>
</dbReference>
<dbReference type="Proteomes" id="UP000437736">
    <property type="component" value="Unassembled WGS sequence"/>
</dbReference>
<dbReference type="PANTHER" id="PTHR42862">
    <property type="entry name" value="DELTA-1-PYRROLINE-5-CARBOXYLATE DEHYDROGENASE 1, ISOFORM A-RELATED"/>
    <property type="match status" value="1"/>
</dbReference>
<evidence type="ECO:0000256" key="3">
    <source>
        <dbReference type="ARBA" id="ARBA00023002"/>
    </source>
</evidence>
<feature type="non-terminal residue" evidence="7">
    <location>
        <position position="1"/>
    </location>
</feature>
<proteinExistence type="predicted"/>
<dbReference type="Gene3D" id="3.40.309.10">
    <property type="entry name" value="Aldehyde Dehydrogenase, Chain A, domain 2"/>
    <property type="match status" value="1"/>
</dbReference>
<reference evidence="7 8" key="1">
    <citation type="submission" date="2019-11" db="EMBL/GenBank/DDBJ databases">
        <title>Acidiferrimicrobium australis gen. nov., sp. nov., an acidophilic and obligately heterotrophic, member of the Actinobacteria that catalyses dissimilatory oxido- reduction of iron isolated from metal-rich acidic water in Chile.</title>
        <authorList>
            <person name="Gonzalez D."/>
            <person name="Huber K."/>
            <person name="Hedrich S."/>
            <person name="Rojas-Villalobos C."/>
            <person name="Quatrini R."/>
            <person name="Dinamarca M.A."/>
            <person name="Schwarz A."/>
            <person name="Canales C."/>
            <person name="Nancucheo I."/>
        </authorList>
    </citation>
    <scope>NUCLEOTIDE SEQUENCE [LARGE SCALE GENOMIC DNA]</scope>
    <source>
        <strain evidence="7 8">USS-CCA1</strain>
    </source>
</reference>
<keyword evidence="3" id="KW-0560">Oxidoreductase</keyword>
<evidence type="ECO:0000256" key="4">
    <source>
        <dbReference type="ARBA" id="ARBA00023027"/>
    </source>
</evidence>
<organism evidence="7 8">
    <name type="scientific">Acidiferrimicrobium australe</name>
    <dbReference type="NCBI Taxonomy" id="2664430"/>
    <lineage>
        <taxon>Bacteria</taxon>
        <taxon>Bacillati</taxon>
        <taxon>Actinomycetota</taxon>
        <taxon>Acidimicrobiia</taxon>
        <taxon>Acidimicrobiales</taxon>
        <taxon>Acidimicrobiaceae</taxon>
        <taxon>Acidiferrimicrobium</taxon>
    </lineage>
</organism>
<evidence type="ECO:0000256" key="1">
    <source>
        <dbReference type="ARBA" id="ARBA00004786"/>
    </source>
</evidence>
<dbReference type="SUPFAM" id="SSF53720">
    <property type="entry name" value="ALDH-like"/>
    <property type="match status" value="1"/>
</dbReference>
<dbReference type="PANTHER" id="PTHR42862:SF1">
    <property type="entry name" value="DELTA-1-PYRROLINE-5-CARBOXYLATE DEHYDROGENASE 2, ISOFORM A-RELATED"/>
    <property type="match status" value="1"/>
</dbReference>
<protein>
    <recommendedName>
        <fullName evidence="2">L-glutamate gamma-semialdehyde dehydrogenase</fullName>
        <ecNumber evidence="2">1.2.1.88</ecNumber>
    </recommendedName>
</protein>
<keyword evidence="4" id="KW-0520">NAD</keyword>
<gene>
    <name evidence="7" type="ORF">GHK86_21175</name>
</gene>
<name>A0ABW9QZD6_9ACTN</name>
<dbReference type="Pfam" id="PF00171">
    <property type="entry name" value="Aldedh"/>
    <property type="match status" value="1"/>
</dbReference>
<comment type="caution">
    <text evidence="7">The sequence shown here is derived from an EMBL/GenBank/DDBJ whole genome shotgun (WGS) entry which is preliminary data.</text>
</comment>
<dbReference type="Gene3D" id="3.40.605.10">
    <property type="entry name" value="Aldehyde Dehydrogenase, Chain A, domain 1"/>
    <property type="match status" value="1"/>
</dbReference>
<evidence type="ECO:0000256" key="2">
    <source>
        <dbReference type="ARBA" id="ARBA00012884"/>
    </source>
</evidence>
<evidence type="ECO:0000256" key="5">
    <source>
        <dbReference type="ARBA" id="ARBA00048142"/>
    </source>
</evidence>
<sequence>RLVTHPDVDAVVLTGSWDTARMFLGWRPGLHLHAETSGKNAIVVTAAADLDRAVADLVHSAFGHAGQKCSAASLAIVEASVYDDERFRRQLADAAATLRPGPAWDPATTIGPLIRPAEGPLADALTRLEPGEHWLLAPRQDPRNPQLWSPGIKLGVAPGSPFHLTECFGPVLGVMRAADLDEAIAWQDQPAYGLTAGLHSLDPAEISRWLERVQAGNLYVNRHITGAIVRRQPFGGWKRSVVGPGGNMAYLRRELLSIGGFDTSL</sequence>
<dbReference type="InterPro" id="IPR016161">
    <property type="entry name" value="Ald_DH/histidinol_DH"/>
</dbReference>
<dbReference type="InterPro" id="IPR016160">
    <property type="entry name" value="Ald_DH_CS_CYS"/>
</dbReference>
<dbReference type="EC" id="1.2.1.88" evidence="2"/>
<dbReference type="PROSITE" id="PS00070">
    <property type="entry name" value="ALDEHYDE_DEHYDR_CYS"/>
    <property type="match status" value="1"/>
</dbReference>
<dbReference type="InterPro" id="IPR016163">
    <property type="entry name" value="Ald_DH_C"/>
</dbReference>
<accession>A0ABW9QZD6</accession>
<comment type="catalytic activity">
    <reaction evidence="5">
        <text>L-glutamate 5-semialdehyde + NAD(+) + H2O = L-glutamate + NADH + 2 H(+)</text>
        <dbReference type="Rhea" id="RHEA:30235"/>
        <dbReference type="ChEBI" id="CHEBI:15377"/>
        <dbReference type="ChEBI" id="CHEBI:15378"/>
        <dbReference type="ChEBI" id="CHEBI:29985"/>
        <dbReference type="ChEBI" id="CHEBI:57540"/>
        <dbReference type="ChEBI" id="CHEBI:57945"/>
        <dbReference type="ChEBI" id="CHEBI:58066"/>
        <dbReference type="EC" id="1.2.1.88"/>
    </reaction>
</comment>
<keyword evidence="8" id="KW-1185">Reference proteome</keyword>
<dbReference type="InterPro" id="IPR015590">
    <property type="entry name" value="Aldehyde_DH_dom"/>
</dbReference>
<evidence type="ECO:0000313" key="8">
    <source>
        <dbReference type="Proteomes" id="UP000437736"/>
    </source>
</evidence>
<evidence type="ECO:0000313" key="7">
    <source>
        <dbReference type="EMBL" id="MST35230.1"/>
    </source>
</evidence>
<feature type="non-terminal residue" evidence="7">
    <location>
        <position position="265"/>
    </location>
</feature>
<feature type="domain" description="Aldehyde dehydrogenase" evidence="6">
    <location>
        <begin position="2"/>
        <end position="247"/>
    </location>
</feature>
<dbReference type="InterPro" id="IPR016162">
    <property type="entry name" value="Ald_DH_N"/>
</dbReference>
<dbReference type="EMBL" id="WJHE01001534">
    <property type="protein sequence ID" value="MST35230.1"/>
    <property type="molecule type" value="Genomic_DNA"/>
</dbReference>